<evidence type="ECO:0000256" key="1">
    <source>
        <dbReference type="ARBA" id="ARBA00022485"/>
    </source>
</evidence>
<protein>
    <submittedName>
        <fullName evidence="8">AmmeMemoRadiSam system radical SAM enzyme</fullName>
    </submittedName>
</protein>
<dbReference type="GO" id="GO:0046872">
    <property type="term" value="F:metal ion binding"/>
    <property type="evidence" value="ECO:0007669"/>
    <property type="project" value="UniProtKB-KW"/>
</dbReference>
<dbReference type="EMBL" id="MFGW01000050">
    <property type="protein sequence ID" value="OGF67456.1"/>
    <property type="molecule type" value="Genomic_DNA"/>
</dbReference>
<comment type="cofactor">
    <cofactor evidence="6">
        <name>[4Fe-4S] cluster</name>
        <dbReference type="ChEBI" id="CHEBI:49883"/>
    </cofactor>
    <text evidence="6">Binds 1 [4Fe-4S] cluster. The cluster is coordinated with 3 cysteines and an exchangeable S-adenosyl-L-methionine.</text>
</comment>
<dbReference type="GO" id="GO:0051539">
    <property type="term" value="F:4 iron, 4 sulfur cluster binding"/>
    <property type="evidence" value="ECO:0007669"/>
    <property type="project" value="UniProtKB-KW"/>
</dbReference>
<dbReference type="SFLD" id="SFLDG01101">
    <property type="entry name" value="Uncharacterised_Radical_SAM_Su"/>
    <property type="match status" value="1"/>
</dbReference>
<keyword evidence="4 6" id="KW-0408">Iron</keyword>
<feature type="binding site" evidence="6">
    <location>
        <position position="81"/>
    </location>
    <ligand>
        <name>[4Fe-4S] cluster</name>
        <dbReference type="ChEBI" id="CHEBI:49883"/>
        <note>4Fe-4S-S-AdoMet</note>
    </ligand>
</feature>
<dbReference type="NCBIfam" id="TIGR04337">
    <property type="entry name" value="AmmeMemoSam_rS"/>
    <property type="match status" value="1"/>
</dbReference>
<evidence type="ECO:0000256" key="6">
    <source>
        <dbReference type="PIRSR" id="PIRSR004869-50"/>
    </source>
</evidence>
<dbReference type="Pfam" id="PF04055">
    <property type="entry name" value="Radical_SAM"/>
    <property type="match status" value="1"/>
</dbReference>
<dbReference type="InterPro" id="IPR007197">
    <property type="entry name" value="rSAM"/>
</dbReference>
<evidence type="ECO:0000256" key="3">
    <source>
        <dbReference type="ARBA" id="ARBA00022723"/>
    </source>
</evidence>
<dbReference type="SFLD" id="SFLDS00029">
    <property type="entry name" value="Radical_SAM"/>
    <property type="match status" value="1"/>
</dbReference>
<evidence type="ECO:0000313" key="8">
    <source>
        <dbReference type="EMBL" id="OGF67456.1"/>
    </source>
</evidence>
<comment type="caution">
    <text evidence="8">The sequence shown here is derived from an EMBL/GenBank/DDBJ whole genome shotgun (WGS) entry which is preliminary data.</text>
</comment>
<feature type="binding site" evidence="6">
    <location>
        <position position="88"/>
    </location>
    <ligand>
        <name>[4Fe-4S] cluster</name>
        <dbReference type="ChEBI" id="CHEBI:49883"/>
        <note>4Fe-4S-S-AdoMet</note>
    </ligand>
</feature>
<dbReference type="STRING" id="1817863.A2Y62_14245"/>
<dbReference type="SUPFAM" id="SSF102114">
    <property type="entry name" value="Radical SAM enzymes"/>
    <property type="match status" value="1"/>
</dbReference>
<evidence type="ECO:0000313" key="9">
    <source>
        <dbReference type="Proteomes" id="UP000178943"/>
    </source>
</evidence>
<keyword evidence="2 6" id="KW-0949">S-adenosyl-L-methionine</keyword>
<dbReference type="PROSITE" id="PS51918">
    <property type="entry name" value="RADICAL_SAM"/>
    <property type="match status" value="1"/>
</dbReference>
<dbReference type="AlphaFoldDB" id="A0A1F5VVK9"/>
<feature type="binding site" evidence="6">
    <location>
        <position position="85"/>
    </location>
    <ligand>
        <name>[4Fe-4S] cluster</name>
        <dbReference type="ChEBI" id="CHEBI:49883"/>
        <note>4Fe-4S-S-AdoMet</note>
    </ligand>
</feature>
<name>A0A1F5VVK9_9BACT</name>
<dbReference type="PANTHER" id="PTHR30352:SF5">
    <property type="entry name" value="PYRUVATE FORMATE-LYASE 1-ACTIVATING ENZYME"/>
    <property type="match status" value="1"/>
</dbReference>
<dbReference type="SMART" id="SM00729">
    <property type="entry name" value="Elp3"/>
    <property type="match status" value="1"/>
</dbReference>
<keyword evidence="3 6" id="KW-0479">Metal-binding</keyword>
<dbReference type="PIRSF" id="PIRSF004869">
    <property type="entry name" value="PflX_prd"/>
    <property type="match status" value="1"/>
</dbReference>
<evidence type="ECO:0000256" key="2">
    <source>
        <dbReference type="ARBA" id="ARBA00022691"/>
    </source>
</evidence>
<feature type="domain" description="Radical SAM core" evidence="7">
    <location>
        <begin position="66"/>
        <end position="286"/>
    </location>
</feature>
<dbReference type="GO" id="GO:0003824">
    <property type="term" value="F:catalytic activity"/>
    <property type="evidence" value="ECO:0007669"/>
    <property type="project" value="InterPro"/>
</dbReference>
<organism evidence="8 9">
    <name type="scientific">Candidatus Fischerbacteria bacterium RBG_13_37_8</name>
    <dbReference type="NCBI Taxonomy" id="1817863"/>
    <lineage>
        <taxon>Bacteria</taxon>
        <taxon>Candidatus Fischeribacteriota</taxon>
    </lineage>
</organism>
<dbReference type="CDD" id="cd01335">
    <property type="entry name" value="Radical_SAM"/>
    <property type="match status" value="1"/>
</dbReference>
<dbReference type="InterPro" id="IPR027596">
    <property type="entry name" value="AmmeMemoSam_rS"/>
</dbReference>
<accession>A0A1F5VVK9</accession>
<evidence type="ECO:0000259" key="7">
    <source>
        <dbReference type="PROSITE" id="PS51918"/>
    </source>
</evidence>
<dbReference type="InterPro" id="IPR058240">
    <property type="entry name" value="rSAM_sf"/>
</dbReference>
<sequence length="337" mass="37895">MKEAQWWSTANGKIQCYLCPRYCKIGKGQNGFCFIRKNIDGTLQSLAYGSPCSVNIDPIEKKPLFHFYPGTNILSLGTLGCNLGCLFCQNWSITKIKKAKEPGKPSRELLPDDVVKAALNNNCPGIAYTYNEPTIWAEYAVDIAKIAHSHSIKSVMVTNGYITKEAFHDVYDNIDGANVDLKSFNEHFYRKYAAAHIDPVLQALLALKKETNVWFEITTLLIPGLNDNDEETKKLCAWILNELGPDIPLHFTAFHPDYKMHDRGPTPAETLEHARYIAMQCGIHFVYVGNVSSNSANTYCPQCNKLLIQRGWHSIVRNELIDGKCSCGEAIPGRWMK</sequence>
<evidence type="ECO:0000256" key="4">
    <source>
        <dbReference type="ARBA" id="ARBA00023004"/>
    </source>
</evidence>
<reference evidence="8 9" key="1">
    <citation type="journal article" date="2016" name="Nat. Commun.">
        <title>Thousands of microbial genomes shed light on interconnected biogeochemical processes in an aquifer system.</title>
        <authorList>
            <person name="Anantharaman K."/>
            <person name="Brown C.T."/>
            <person name="Hug L.A."/>
            <person name="Sharon I."/>
            <person name="Castelle C.J."/>
            <person name="Probst A.J."/>
            <person name="Thomas B.C."/>
            <person name="Singh A."/>
            <person name="Wilkins M.J."/>
            <person name="Karaoz U."/>
            <person name="Brodie E.L."/>
            <person name="Williams K.H."/>
            <person name="Hubbard S.S."/>
            <person name="Banfield J.F."/>
        </authorList>
    </citation>
    <scope>NUCLEOTIDE SEQUENCE [LARGE SCALE GENOMIC DNA]</scope>
</reference>
<proteinExistence type="predicted"/>
<dbReference type="PANTHER" id="PTHR30352">
    <property type="entry name" value="PYRUVATE FORMATE-LYASE-ACTIVATING ENZYME"/>
    <property type="match status" value="1"/>
</dbReference>
<gene>
    <name evidence="8" type="ORF">A2Y62_14245</name>
</gene>
<dbReference type="Gene3D" id="3.20.20.70">
    <property type="entry name" value="Aldolase class I"/>
    <property type="match status" value="1"/>
</dbReference>
<dbReference type="InterPro" id="IPR016431">
    <property type="entry name" value="Pyrv-formate_lyase-activ_prd"/>
</dbReference>
<dbReference type="Proteomes" id="UP000178943">
    <property type="component" value="Unassembled WGS sequence"/>
</dbReference>
<dbReference type="InterPro" id="IPR006638">
    <property type="entry name" value="Elp3/MiaA/NifB-like_rSAM"/>
</dbReference>
<keyword evidence="1" id="KW-0004">4Fe-4S</keyword>
<evidence type="ECO:0000256" key="5">
    <source>
        <dbReference type="ARBA" id="ARBA00023014"/>
    </source>
</evidence>
<dbReference type="InterPro" id="IPR034457">
    <property type="entry name" value="Organic_radical-activating"/>
</dbReference>
<keyword evidence="5 6" id="KW-0411">Iron-sulfur</keyword>
<dbReference type="InterPro" id="IPR013785">
    <property type="entry name" value="Aldolase_TIM"/>
</dbReference>